<sequence>MSIKENTVPAGYMRDRKDRLVPVDQVSGFDLEMDAFVRTQVAEALEESARIKAFKSKSFDECYAWLDLVAEKYGKTRGGVKGNVTFASYDGSQQISIKVQDSLTFGPELQIAKEIIDECINEWSQGANANLQAIISDAFSVDKEGQLNTGRILSLRRIKIDDDRWRQAMEAISESLQVAVSKAYINFRQKDADGKLLNIPLDIAAV</sequence>
<dbReference type="EMBL" id="LXEX01000031">
    <property type="protein sequence ID" value="OAT59008.1"/>
    <property type="molecule type" value="Genomic_DNA"/>
</dbReference>
<dbReference type="AlphaFoldDB" id="A0AA91EEE7"/>
<name>A0AA91EEE7_9GAMM</name>
<evidence type="ECO:0008006" key="3">
    <source>
        <dbReference type="Google" id="ProtNLM"/>
    </source>
</evidence>
<protein>
    <recommendedName>
        <fullName evidence="3">Phage protein</fullName>
    </recommendedName>
</protein>
<dbReference type="RefSeq" id="WP_061552930.1">
    <property type="nucleotide sequence ID" value="NZ_LXEX01000031.1"/>
</dbReference>
<accession>A0AA91EEE7</accession>
<evidence type="ECO:0000313" key="1">
    <source>
        <dbReference type="EMBL" id="OAT59008.1"/>
    </source>
</evidence>
<proteinExistence type="predicted"/>
<dbReference type="InterPro" id="IPR021505">
    <property type="entry name" value="Phage_B3_Orf6"/>
</dbReference>
<gene>
    <name evidence="1" type="ORF">M993_02311</name>
</gene>
<organism evidence="1 2">
    <name type="scientific">Obesumbacterium proteus ATCC 12841</name>
    <dbReference type="NCBI Taxonomy" id="1354268"/>
    <lineage>
        <taxon>Bacteria</taxon>
        <taxon>Pseudomonadati</taxon>
        <taxon>Pseudomonadota</taxon>
        <taxon>Gammaproteobacteria</taxon>
        <taxon>Enterobacterales</taxon>
        <taxon>Hafniaceae</taxon>
        <taxon>Obesumbacterium</taxon>
    </lineage>
</organism>
<evidence type="ECO:0000313" key="2">
    <source>
        <dbReference type="Proteomes" id="UP000078431"/>
    </source>
</evidence>
<keyword evidence="2" id="KW-1185">Reference proteome</keyword>
<comment type="caution">
    <text evidence="1">The sequence shown here is derived from an EMBL/GenBank/DDBJ whole genome shotgun (WGS) entry which is preliminary data.</text>
</comment>
<dbReference type="Pfam" id="PF11363">
    <property type="entry name" value="DUF3164"/>
    <property type="match status" value="1"/>
</dbReference>
<reference evidence="1 2" key="1">
    <citation type="submission" date="2016-04" db="EMBL/GenBank/DDBJ databases">
        <title>ATOL: Assembling a taxonomically balanced genome-scale reconstruction of the evolutionary history of the Enterobacteriaceae.</title>
        <authorList>
            <person name="Plunkett G.III."/>
            <person name="Neeno-Eckwall E.C."/>
            <person name="Glasner J.D."/>
            <person name="Perna N.T."/>
        </authorList>
    </citation>
    <scope>NUCLEOTIDE SEQUENCE [LARGE SCALE GENOMIC DNA]</scope>
    <source>
        <strain evidence="1 2">ATCC 12841</strain>
    </source>
</reference>
<dbReference type="Proteomes" id="UP000078431">
    <property type="component" value="Unassembled WGS sequence"/>
</dbReference>